<organism evidence="1">
    <name type="scientific">Eiseniibacteriota bacterium</name>
    <dbReference type="NCBI Taxonomy" id="2212470"/>
    <lineage>
        <taxon>Bacteria</taxon>
        <taxon>Candidatus Eiseniibacteriota</taxon>
    </lineage>
</organism>
<reference evidence="1" key="1">
    <citation type="journal article" date="2020" name="mSystems">
        <title>Genome- and Community-Level Interaction Insights into Carbon Utilization and Element Cycling Functions of Hydrothermarchaeota in Hydrothermal Sediment.</title>
        <authorList>
            <person name="Zhou Z."/>
            <person name="Liu Y."/>
            <person name="Xu W."/>
            <person name="Pan J."/>
            <person name="Luo Z.H."/>
            <person name="Li M."/>
        </authorList>
    </citation>
    <scope>NUCLEOTIDE SEQUENCE [LARGE SCALE GENOMIC DNA]</scope>
    <source>
        <strain evidence="1">SpSt-1233</strain>
    </source>
</reference>
<evidence type="ECO:0000313" key="1">
    <source>
        <dbReference type="EMBL" id="HER43156.1"/>
    </source>
</evidence>
<dbReference type="Pfam" id="PF04017">
    <property type="entry name" value="DUF366"/>
    <property type="match status" value="1"/>
</dbReference>
<sequence length="237" mass="25852">MGRSLELLPERGTDVRGVRILPPPHARRRGDRGVETRTIRKEEGVKEIRYDLLGTAFVEERIDYTGFELRSHFIRERTGIATDGLIAFIGGCRVEGGALVDLEDSEAGDYIAAERMLHFIGEHFAVGAREGNLRLRLLVAIAGELIGGDAAGTAAERRGDDLFVEGRKLSVAISTVSAVSSLMHFGINIDPAGAPVKAVGLDELGIDPERFARSVLERYGEECRSIETALRKVRGVD</sequence>
<protein>
    <submittedName>
        <fullName evidence="1">DUF366 family protein</fullName>
    </submittedName>
</protein>
<dbReference type="EMBL" id="DSEC01000122">
    <property type="protein sequence ID" value="HER43156.1"/>
    <property type="molecule type" value="Genomic_DNA"/>
</dbReference>
<dbReference type="Gene3D" id="3.30.930.10">
    <property type="entry name" value="Bira Bifunctional Protein, Domain 2"/>
    <property type="match status" value="1"/>
</dbReference>
<name>A0A7V2F3Q3_UNCEI</name>
<dbReference type="AlphaFoldDB" id="A0A7V2F3Q3"/>
<dbReference type="InterPro" id="IPR007162">
    <property type="entry name" value="DUF366"/>
</dbReference>
<accession>A0A7V2F3Q3</accession>
<dbReference type="InterPro" id="IPR045864">
    <property type="entry name" value="aa-tRNA-synth_II/BPL/LPL"/>
</dbReference>
<proteinExistence type="predicted"/>
<comment type="caution">
    <text evidence="1">The sequence shown here is derived from an EMBL/GenBank/DDBJ whole genome shotgun (WGS) entry which is preliminary data.</text>
</comment>
<dbReference type="SUPFAM" id="SSF55681">
    <property type="entry name" value="Class II aaRS and biotin synthetases"/>
    <property type="match status" value="1"/>
</dbReference>
<gene>
    <name evidence="1" type="ORF">ENO08_01705</name>
</gene>
<dbReference type="Proteomes" id="UP000886069">
    <property type="component" value="Unassembled WGS sequence"/>
</dbReference>